<comment type="subcellular location">
    <subcellularLocation>
        <location evidence="1">Membrane</location>
    </subcellularLocation>
</comment>
<feature type="transmembrane region" description="Helical" evidence="5">
    <location>
        <begin position="119"/>
        <end position="141"/>
    </location>
</feature>
<keyword evidence="3 5" id="KW-1133">Transmembrane helix</keyword>
<protein>
    <submittedName>
        <fullName evidence="6">MAPEG family protein</fullName>
    </submittedName>
</protein>
<feature type="transmembrane region" description="Helical" evidence="5">
    <location>
        <begin position="73"/>
        <end position="99"/>
    </location>
</feature>
<dbReference type="InterPro" id="IPR023352">
    <property type="entry name" value="MAPEG-like_dom_sf"/>
</dbReference>
<dbReference type="AlphaFoldDB" id="A0A9X1IRP3"/>
<name>A0A9X1IRP3_9SPHN</name>
<dbReference type="EMBL" id="JAHGAW010000007">
    <property type="protein sequence ID" value="MBT2187681.1"/>
    <property type="molecule type" value="Genomic_DNA"/>
</dbReference>
<evidence type="ECO:0000256" key="1">
    <source>
        <dbReference type="ARBA" id="ARBA00004370"/>
    </source>
</evidence>
<feature type="transmembrane region" description="Helical" evidence="5">
    <location>
        <begin position="6"/>
        <end position="25"/>
    </location>
</feature>
<reference evidence="6" key="1">
    <citation type="submission" date="2021-05" db="EMBL/GenBank/DDBJ databases">
        <title>Genome of Sphingobium sp. strain.</title>
        <authorList>
            <person name="Fan R."/>
        </authorList>
    </citation>
    <scope>NUCLEOTIDE SEQUENCE</scope>
    <source>
        <strain evidence="6">H33</strain>
    </source>
</reference>
<evidence type="ECO:0000256" key="4">
    <source>
        <dbReference type="ARBA" id="ARBA00023136"/>
    </source>
</evidence>
<gene>
    <name evidence="6" type="ORF">KK488_12075</name>
</gene>
<dbReference type="RefSeq" id="WP_214623854.1">
    <property type="nucleotide sequence ID" value="NZ_JAHGAW010000007.1"/>
</dbReference>
<sequence length="143" mass="15809">MSGNLIAPALALVLWSLIMLAWMFFVRLPALMKLNVSSDKARGGRGQDLDRMLPREINWVGHNYAHLMEQPTLFYATVFALVLLGQTTPVTVGLAWAYVALRVVHSVWQAKVNTIPIRAGLFFAGSFVLLAMVIIGFIAALRV</sequence>
<evidence type="ECO:0000256" key="3">
    <source>
        <dbReference type="ARBA" id="ARBA00022989"/>
    </source>
</evidence>
<dbReference type="Gene3D" id="1.20.120.550">
    <property type="entry name" value="Membrane associated eicosanoid/glutathione metabolism-like domain"/>
    <property type="match status" value="1"/>
</dbReference>
<keyword evidence="4 5" id="KW-0472">Membrane</keyword>
<organism evidence="6 7">
    <name type="scientific">Sphingobium nicotianae</name>
    <dbReference type="NCBI Taxonomy" id="2782607"/>
    <lineage>
        <taxon>Bacteria</taxon>
        <taxon>Pseudomonadati</taxon>
        <taxon>Pseudomonadota</taxon>
        <taxon>Alphaproteobacteria</taxon>
        <taxon>Sphingomonadales</taxon>
        <taxon>Sphingomonadaceae</taxon>
        <taxon>Sphingobium</taxon>
    </lineage>
</organism>
<evidence type="ECO:0000256" key="5">
    <source>
        <dbReference type="SAM" id="Phobius"/>
    </source>
</evidence>
<dbReference type="Proteomes" id="UP001138757">
    <property type="component" value="Unassembled WGS sequence"/>
</dbReference>
<dbReference type="SUPFAM" id="SSF161084">
    <property type="entry name" value="MAPEG domain-like"/>
    <property type="match status" value="1"/>
</dbReference>
<dbReference type="InterPro" id="IPR001129">
    <property type="entry name" value="Membr-assoc_MAPEG"/>
</dbReference>
<keyword evidence="7" id="KW-1185">Reference proteome</keyword>
<comment type="caution">
    <text evidence="6">The sequence shown here is derived from an EMBL/GenBank/DDBJ whole genome shotgun (WGS) entry which is preliminary data.</text>
</comment>
<dbReference type="GO" id="GO:0016020">
    <property type="term" value="C:membrane"/>
    <property type="evidence" value="ECO:0007669"/>
    <property type="project" value="UniProtKB-SubCell"/>
</dbReference>
<accession>A0A9X1IRP3</accession>
<evidence type="ECO:0000313" key="7">
    <source>
        <dbReference type="Proteomes" id="UP001138757"/>
    </source>
</evidence>
<evidence type="ECO:0000256" key="2">
    <source>
        <dbReference type="ARBA" id="ARBA00022692"/>
    </source>
</evidence>
<proteinExistence type="predicted"/>
<keyword evidence="2 5" id="KW-0812">Transmembrane</keyword>
<dbReference type="Pfam" id="PF01124">
    <property type="entry name" value="MAPEG"/>
    <property type="match status" value="1"/>
</dbReference>
<evidence type="ECO:0000313" key="6">
    <source>
        <dbReference type="EMBL" id="MBT2187681.1"/>
    </source>
</evidence>